<dbReference type="InterPro" id="IPR011051">
    <property type="entry name" value="RmlC_Cupin_sf"/>
</dbReference>
<gene>
    <name evidence="1" type="ORF">I6H88_21625</name>
</gene>
<accession>A0A7T8A140</accession>
<dbReference type="EMBL" id="CP067018">
    <property type="protein sequence ID" value="QQN61195.1"/>
    <property type="molecule type" value="Genomic_DNA"/>
</dbReference>
<dbReference type="InterPro" id="IPR014710">
    <property type="entry name" value="RmlC-like_jellyroll"/>
</dbReference>
<dbReference type="Gene3D" id="2.60.120.10">
    <property type="entry name" value="Jelly Rolls"/>
    <property type="match status" value="1"/>
</dbReference>
<dbReference type="SUPFAM" id="SSF51182">
    <property type="entry name" value="RmlC-like cupins"/>
    <property type="match status" value="1"/>
</dbReference>
<dbReference type="CDD" id="cd02230">
    <property type="entry name" value="cupin_HP0902-like"/>
    <property type="match status" value="1"/>
</dbReference>
<proteinExistence type="predicted"/>
<dbReference type="PANTHER" id="PTHR37694">
    <property type="entry name" value="SLR8022 PROTEIN"/>
    <property type="match status" value="1"/>
</dbReference>
<evidence type="ECO:0000313" key="1">
    <source>
        <dbReference type="EMBL" id="QQN61195.1"/>
    </source>
</evidence>
<protein>
    <submittedName>
        <fullName evidence="1">Cupin domain-containing protein</fullName>
    </submittedName>
</protein>
<dbReference type="Proteomes" id="UP000595426">
    <property type="component" value="Chromosome"/>
</dbReference>
<keyword evidence="2" id="KW-1185">Reference proteome</keyword>
<dbReference type="AlphaFoldDB" id="A0A7T8A140"/>
<dbReference type="PANTHER" id="PTHR37694:SF1">
    <property type="entry name" value="SLR8022 PROTEIN"/>
    <property type="match status" value="1"/>
</dbReference>
<reference evidence="1 2" key="1">
    <citation type="submission" date="2020-12" db="EMBL/GenBank/DDBJ databases">
        <title>FDA dAtabase for Regulatory Grade micrObial Sequences (FDA-ARGOS): Supporting development and validation of Infectious Disease Dx tests.</title>
        <authorList>
            <person name="Kerrigan L."/>
            <person name="Long C."/>
            <person name="Tallon L."/>
            <person name="Sadzewicz L."/>
            <person name="Zhao X."/>
            <person name="Boylan J."/>
            <person name="Ott S."/>
            <person name="Bowen H."/>
            <person name="Vavikolanu K."/>
            <person name="Mehta A."/>
            <person name="Aluvathingal J."/>
            <person name="Nadendla S."/>
            <person name="Yan Y."/>
            <person name="Sichtig H."/>
        </authorList>
    </citation>
    <scope>NUCLEOTIDE SEQUENCE [LARGE SCALE GENOMIC DNA]</scope>
    <source>
        <strain evidence="1 2">FDAARGOS_1031</strain>
    </source>
</reference>
<name>A0A7T8A140_9FLAO</name>
<organism evidence="1 2">
    <name type="scientific">Elizabethkingia bruuniana</name>
    <dbReference type="NCBI Taxonomy" id="1756149"/>
    <lineage>
        <taxon>Bacteria</taxon>
        <taxon>Pseudomonadati</taxon>
        <taxon>Bacteroidota</taxon>
        <taxon>Flavobacteriia</taxon>
        <taxon>Flavobacteriales</taxon>
        <taxon>Weeksellaceae</taxon>
        <taxon>Elizabethkingia</taxon>
    </lineage>
</organism>
<sequence length="110" mass="12437">MNTASILTDIKYGEISPIVNVLINTPNHKEIRIVFRKGQEMKEHKTPYPIVVSVIEGSIDFGVSTERFILKNGMMIALEANILHNLKAQQDSIVRLSLNKSHIIENQNNL</sequence>
<evidence type="ECO:0000313" key="2">
    <source>
        <dbReference type="Proteomes" id="UP000595426"/>
    </source>
</evidence>